<dbReference type="AlphaFoldDB" id="A0AA38HTF1"/>
<organism evidence="1 2">
    <name type="scientific">Zophobas morio</name>
    <dbReference type="NCBI Taxonomy" id="2755281"/>
    <lineage>
        <taxon>Eukaryota</taxon>
        <taxon>Metazoa</taxon>
        <taxon>Ecdysozoa</taxon>
        <taxon>Arthropoda</taxon>
        <taxon>Hexapoda</taxon>
        <taxon>Insecta</taxon>
        <taxon>Pterygota</taxon>
        <taxon>Neoptera</taxon>
        <taxon>Endopterygota</taxon>
        <taxon>Coleoptera</taxon>
        <taxon>Polyphaga</taxon>
        <taxon>Cucujiformia</taxon>
        <taxon>Tenebrionidae</taxon>
        <taxon>Zophobas</taxon>
    </lineage>
</organism>
<accession>A0AA38HTF1</accession>
<proteinExistence type="predicted"/>
<evidence type="ECO:0000313" key="1">
    <source>
        <dbReference type="EMBL" id="KAJ3642572.1"/>
    </source>
</evidence>
<dbReference type="Proteomes" id="UP001168821">
    <property type="component" value="Unassembled WGS sequence"/>
</dbReference>
<gene>
    <name evidence="1" type="ORF">Zmor_025337</name>
</gene>
<protein>
    <submittedName>
        <fullName evidence="1">Uncharacterized protein</fullName>
    </submittedName>
</protein>
<sequence length="95" mass="10664">MIDGQRMQKDDFCQSCGRRFIARAERVYIRAIASIKICCIGRRADNTRKCTMPHTCADMATTNTGHLPLGCVSGRDYSSSRWLAVYGNVCRLLSN</sequence>
<reference evidence="1" key="1">
    <citation type="journal article" date="2023" name="G3 (Bethesda)">
        <title>Whole genome assemblies of Zophobas morio and Tenebrio molitor.</title>
        <authorList>
            <person name="Kaur S."/>
            <person name="Stinson S.A."/>
            <person name="diCenzo G.C."/>
        </authorList>
    </citation>
    <scope>NUCLEOTIDE SEQUENCE</scope>
    <source>
        <strain evidence="1">QUZm001</strain>
    </source>
</reference>
<keyword evidence="2" id="KW-1185">Reference proteome</keyword>
<name>A0AA38HTF1_9CUCU</name>
<evidence type="ECO:0000313" key="2">
    <source>
        <dbReference type="Proteomes" id="UP001168821"/>
    </source>
</evidence>
<dbReference type="EMBL" id="JALNTZ010000008">
    <property type="protein sequence ID" value="KAJ3642572.1"/>
    <property type="molecule type" value="Genomic_DNA"/>
</dbReference>
<comment type="caution">
    <text evidence="1">The sequence shown here is derived from an EMBL/GenBank/DDBJ whole genome shotgun (WGS) entry which is preliminary data.</text>
</comment>